<accession>A0ABW9XYG7</accession>
<dbReference type="SUPFAM" id="SSF55718">
    <property type="entry name" value="SCP-like"/>
    <property type="match status" value="1"/>
</dbReference>
<evidence type="ECO:0000313" key="2">
    <source>
        <dbReference type="EMBL" id="NBD27772.1"/>
    </source>
</evidence>
<dbReference type="InterPro" id="IPR016181">
    <property type="entry name" value="Acyl_CoA_acyltransferase"/>
</dbReference>
<dbReference type="RefSeq" id="WP_161746794.1">
    <property type="nucleotide sequence ID" value="NZ_JAAAMV010000031.1"/>
</dbReference>
<dbReference type="Gene3D" id="3.40.630.30">
    <property type="match status" value="2"/>
</dbReference>
<evidence type="ECO:0000313" key="3">
    <source>
        <dbReference type="Proteomes" id="UP000665561"/>
    </source>
</evidence>
<sequence>MNEIRTLQPHELQESIALSQFAFQYELTAEQQAEQVGKMDPSQLLGYFKDGTLAAKLQVIPFHTWVNGRRFAMGGIAGVATWPEYRRGGMVAQLLGQALKSMRDRGQTLSFLAPFKFEFYRKYGWETYVDYVRYEIPADKLPKFEAAEGSKIVRVDKNGELLNSVYEAYAKQFNGMLERDAHWWNERYLKGKKGTVAVYVNPQGEQRGYVFYQVKDRAATIHDFVFLDEEARRGLWKFIADHDSMMTKVELNAPADDQLPFLMHDPRFAQERTTYFSARIVDAESFLAQYAFEARGDAEPLYLRISDRHAEWNEGVYRLDFTDDGANANVTKLPEGEAPAEEALLSCSIQTLAALLLGYQKAGFMSRIGRLGGADEQIVRLGNAIPQRTTYLMDFF</sequence>
<dbReference type="Gene3D" id="3.30.1050.10">
    <property type="entry name" value="SCP2 sterol-binding domain"/>
    <property type="match status" value="1"/>
</dbReference>
<feature type="domain" description="N-acetyltransferase" evidence="1">
    <location>
        <begin position="2"/>
        <end position="139"/>
    </location>
</feature>
<dbReference type="PROSITE" id="PS51186">
    <property type="entry name" value="GNAT"/>
    <property type="match status" value="1"/>
</dbReference>
<evidence type="ECO:0000259" key="1">
    <source>
        <dbReference type="PROSITE" id="PS51186"/>
    </source>
</evidence>
<name>A0ABW9XYG7_9BACL</name>
<dbReference type="Proteomes" id="UP000665561">
    <property type="component" value="Unassembled WGS sequence"/>
</dbReference>
<dbReference type="InterPro" id="IPR041380">
    <property type="entry name" value="Acetyltransf_17"/>
</dbReference>
<reference evidence="2 3" key="1">
    <citation type="submission" date="2020-01" db="EMBL/GenBank/DDBJ databases">
        <title>Paenibacillus soybeanensis sp. nov. isolated from the nodules of soybean (Glycine max(L.) Merr).</title>
        <authorList>
            <person name="Wang H."/>
        </authorList>
    </citation>
    <scope>NUCLEOTIDE SEQUENCE [LARGE SCALE GENOMIC DNA]</scope>
    <source>
        <strain evidence="2 3">T1</strain>
    </source>
</reference>
<dbReference type="PANTHER" id="PTHR37817">
    <property type="entry name" value="N-ACETYLTRANSFERASE EIS"/>
    <property type="match status" value="1"/>
</dbReference>
<dbReference type="PANTHER" id="PTHR37817:SF1">
    <property type="entry name" value="N-ACETYLTRANSFERASE EIS"/>
    <property type="match status" value="1"/>
</dbReference>
<organism evidence="2 3">
    <name type="scientific">Paenibacillus glycinis</name>
    <dbReference type="NCBI Taxonomy" id="2697035"/>
    <lineage>
        <taxon>Bacteria</taxon>
        <taxon>Bacillati</taxon>
        <taxon>Bacillota</taxon>
        <taxon>Bacilli</taxon>
        <taxon>Bacillales</taxon>
        <taxon>Paenibacillaceae</taxon>
        <taxon>Paenibacillus</taxon>
    </lineage>
</organism>
<proteinExistence type="predicted"/>
<dbReference type="InterPro" id="IPR000182">
    <property type="entry name" value="GNAT_dom"/>
</dbReference>
<dbReference type="InterPro" id="IPR051554">
    <property type="entry name" value="Acetyltransferase_Eis"/>
</dbReference>
<gene>
    <name evidence="2" type="ORF">GT019_28200</name>
</gene>
<dbReference type="Pfam" id="PF13530">
    <property type="entry name" value="SCP2_2"/>
    <property type="match status" value="1"/>
</dbReference>
<dbReference type="InterPro" id="IPR036527">
    <property type="entry name" value="SCP2_sterol-bd_dom_sf"/>
</dbReference>
<dbReference type="InterPro" id="IPR025559">
    <property type="entry name" value="Eis_dom"/>
</dbReference>
<dbReference type="Pfam" id="PF17668">
    <property type="entry name" value="Acetyltransf_17"/>
    <property type="match status" value="1"/>
</dbReference>
<comment type="caution">
    <text evidence="2">The sequence shown here is derived from an EMBL/GenBank/DDBJ whole genome shotgun (WGS) entry which is preliminary data.</text>
</comment>
<dbReference type="SUPFAM" id="SSF55729">
    <property type="entry name" value="Acyl-CoA N-acyltransferases (Nat)"/>
    <property type="match status" value="1"/>
</dbReference>
<dbReference type="Pfam" id="PF13527">
    <property type="entry name" value="Acetyltransf_9"/>
    <property type="match status" value="1"/>
</dbReference>
<protein>
    <submittedName>
        <fullName evidence="2">GNAT family N-acetyltransferase</fullName>
    </submittedName>
</protein>
<keyword evidence="3" id="KW-1185">Reference proteome</keyword>
<dbReference type="EMBL" id="JAAAMV010000031">
    <property type="protein sequence ID" value="NBD27772.1"/>
    <property type="molecule type" value="Genomic_DNA"/>
</dbReference>